<dbReference type="InterPro" id="IPR010982">
    <property type="entry name" value="Lambda_DNA-bd_dom_sf"/>
</dbReference>
<dbReference type="Pfam" id="PF00356">
    <property type="entry name" value="LacI"/>
    <property type="match status" value="1"/>
</dbReference>
<dbReference type="Pfam" id="PF13377">
    <property type="entry name" value="Peripla_BP_3"/>
    <property type="match status" value="1"/>
</dbReference>
<dbReference type="Proteomes" id="UP000182624">
    <property type="component" value="Unassembled WGS sequence"/>
</dbReference>
<gene>
    <name evidence="6" type="ORF">SAMN04487928_10836</name>
</gene>
<keyword evidence="2" id="KW-0238">DNA-binding</keyword>
<evidence type="ECO:0000313" key="7">
    <source>
        <dbReference type="Proteomes" id="UP000182624"/>
    </source>
</evidence>
<dbReference type="InterPro" id="IPR000843">
    <property type="entry name" value="HTH_LacI"/>
</dbReference>
<proteinExistence type="predicted"/>
<dbReference type="PROSITE" id="PS50932">
    <property type="entry name" value="HTH_LACI_2"/>
    <property type="match status" value="1"/>
</dbReference>
<dbReference type="SUPFAM" id="SSF47413">
    <property type="entry name" value="lambda repressor-like DNA-binding domains"/>
    <property type="match status" value="1"/>
</dbReference>
<dbReference type="PROSITE" id="PS50943">
    <property type="entry name" value="HTH_CROC1"/>
    <property type="match status" value="1"/>
</dbReference>
<keyword evidence="7" id="KW-1185">Reference proteome</keyword>
<dbReference type="InterPro" id="IPR028082">
    <property type="entry name" value="Peripla_BP_I"/>
</dbReference>
<sequence>MAGITIVEIAKRCGVGVSTVSRAINDHSDINPETKKRILEVIKETGYVPNNSARNLKRTDAKCIAVLVKGITNPFFTPMIQIAEQEAENRKYALVLRHVEAYEDELDVALELEKEKRLRGIIFMGGSSRHSSSKIKQLNVPVVFATIGSEVSEKLSKKEYSTVSVDDMLESRKMTEYLIGLGHKKIAILSEGSDKPSIVKLRLEGYIEALKANGIEINKNLIRLVDKRIYSMENGYQTTKALIESGEEFSALYCISDVLAVGALRAFADAGIRVPEDVSVAGFDGQDISRFCVPRLTTVRQPLEDISKATMKLLFDIIDGESGHRHIIFPGELIEGESTRKRS</sequence>
<dbReference type="GO" id="GO:0000976">
    <property type="term" value="F:transcription cis-regulatory region binding"/>
    <property type="evidence" value="ECO:0007669"/>
    <property type="project" value="TreeGrafter"/>
</dbReference>
<organism evidence="6 7">
    <name type="scientific">Butyrivibrio proteoclasticus</name>
    <dbReference type="NCBI Taxonomy" id="43305"/>
    <lineage>
        <taxon>Bacteria</taxon>
        <taxon>Bacillati</taxon>
        <taxon>Bacillota</taxon>
        <taxon>Clostridia</taxon>
        <taxon>Lachnospirales</taxon>
        <taxon>Lachnospiraceae</taxon>
        <taxon>Butyrivibrio</taxon>
    </lineage>
</organism>
<dbReference type="InterPro" id="IPR046335">
    <property type="entry name" value="LacI/GalR-like_sensor"/>
</dbReference>
<evidence type="ECO:0000256" key="2">
    <source>
        <dbReference type="ARBA" id="ARBA00023125"/>
    </source>
</evidence>
<dbReference type="SMART" id="SM00354">
    <property type="entry name" value="HTH_LACI"/>
    <property type="match status" value="1"/>
</dbReference>
<protein>
    <submittedName>
        <fullName evidence="6">Transcriptional regulator, LacI family</fullName>
    </submittedName>
</protein>
<evidence type="ECO:0000259" key="4">
    <source>
        <dbReference type="PROSITE" id="PS50932"/>
    </source>
</evidence>
<dbReference type="Gene3D" id="1.10.260.40">
    <property type="entry name" value="lambda repressor-like DNA-binding domains"/>
    <property type="match status" value="1"/>
</dbReference>
<dbReference type="Gene3D" id="3.40.50.2300">
    <property type="match status" value="2"/>
</dbReference>
<feature type="domain" description="HTH cro/C1-type" evidence="5">
    <location>
        <begin position="2"/>
        <end position="48"/>
    </location>
</feature>
<dbReference type="OrthoDB" id="9775106at2"/>
<keyword evidence="3" id="KW-0804">Transcription</keyword>
<dbReference type="AlphaFoldDB" id="A0A1I5T6D8"/>
<dbReference type="GO" id="GO:0003700">
    <property type="term" value="F:DNA-binding transcription factor activity"/>
    <property type="evidence" value="ECO:0007669"/>
    <property type="project" value="TreeGrafter"/>
</dbReference>
<dbReference type="EMBL" id="FOXO01000008">
    <property type="protein sequence ID" value="SFP78612.1"/>
    <property type="molecule type" value="Genomic_DNA"/>
</dbReference>
<evidence type="ECO:0000313" key="6">
    <source>
        <dbReference type="EMBL" id="SFP78612.1"/>
    </source>
</evidence>
<dbReference type="CDD" id="cd01392">
    <property type="entry name" value="HTH_LacI"/>
    <property type="match status" value="1"/>
</dbReference>
<dbReference type="PANTHER" id="PTHR30146:SF149">
    <property type="entry name" value="HTH-TYPE TRANSCRIPTIONAL REGULATOR EBGR"/>
    <property type="match status" value="1"/>
</dbReference>
<name>A0A1I5T6D8_9FIRM</name>
<dbReference type="CDD" id="cd06267">
    <property type="entry name" value="PBP1_LacI_sugar_binding-like"/>
    <property type="match status" value="1"/>
</dbReference>
<evidence type="ECO:0000256" key="1">
    <source>
        <dbReference type="ARBA" id="ARBA00023015"/>
    </source>
</evidence>
<feature type="domain" description="HTH lacI-type" evidence="4">
    <location>
        <begin position="4"/>
        <end position="58"/>
    </location>
</feature>
<accession>A0A1I5T6D8</accession>
<dbReference type="SUPFAM" id="SSF53822">
    <property type="entry name" value="Periplasmic binding protein-like I"/>
    <property type="match status" value="1"/>
</dbReference>
<dbReference type="RefSeq" id="WP_074886182.1">
    <property type="nucleotide sequence ID" value="NZ_FOXO01000008.1"/>
</dbReference>
<dbReference type="PANTHER" id="PTHR30146">
    <property type="entry name" value="LACI-RELATED TRANSCRIPTIONAL REPRESSOR"/>
    <property type="match status" value="1"/>
</dbReference>
<evidence type="ECO:0000259" key="5">
    <source>
        <dbReference type="PROSITE" id="PS50943"/>
    </source>
</evidence>
<reference evidence="7" key="1">
    <citation type="submission" date="2016-10" db="EMBL/GenBank/DDBJ databases">
        <authorList>
            <person name="Varghese N."/>
            <person name="Submissions S."/>
        </authorList>
    </citation>
    <scope>NUCLEOTIDE SEQUENCE [LARGE SCALE GENOMIC DNA]</scope>
    <source>
        <strain evidence="7">P18</strain>
    </source>
</reference>
<keyword evidence="1" id="KW-0805">Transcription regulation</keyword>
<evidence type="ECO:0000256" key="3">
    <source>
        <dbReference type="ARBA" id="ARBA00023163"/>
    </source>
</evidence>
<dbReference type="InterPro" id="IPR001387">
    <property type="entry name" value="Cro/C1-type_HTH"/>
</dbReference>